<accession>A0A0K0FGK9</accession>
<dbReference type="AlphaFoldDB" id="A0A0K0FGK9"/>
<sequence length="104" mass="12033">MKTIQIVVRHGDSYIPAGIIIATNESFNVLDHIFYALHNVYKVIQNLRIMIADFDNCYTSFSNGGGSTDIANNRYNKFMRGKCVFHFKTNVFKHKKFKSLSPFY</sequence>
<reference evidence="2" key="2">
    <citation type="submission" date="2015-08" db="UniProtKB">
        <authorList>
            <consortium name="WormBaseParasite"/>
        </authorList>
    </citation>
    <scope>IDENTIFICATION</scope>
</reference>
<keyword evidence="1" id="KW-1185">Reference proteome</keyword>
<evidence type="ECO:0000313" key="1">
    <source>
        <dbReference type="Proteomes" id="UP000035680"/>
    </source>
</evidence>
<name>A0A0K0FGK9_STRVS</name>
<reference evidence="1" key="1">
    <citation type="submission" date="2014-07" db="EMBL/GenBank/DDBJ databases">
        <authorList>
            <person name="Martin A.A"/>
            <person name="De Silva N."/>
        </authorList>
    </citation>
    <scope>NUCLEOTIDE SEQUENCE</scope>
</reference>
<dbReference type="WBParaSite" id="SVE_0801400.1">
    <property type="protein sequence ID" value="SVE_0801400.1"/>
    <property type="gene ID" value="SVE_0801400"/>
</dbReference>
<dbReference type="Proteomes" id="UP000035680">
    <property type="component" value="Unassembled WGS sequence"/>
</dbReference>
<protein>
    <submittedName>
        <fullName evidence="2">Peptidase S1 domain-containing protein</fullName>
    </submittedName>
</protein>
<evidence type="ECO:0000313" key="2">
    <source>
        <dbReference type="WBParaSite" id="SVE_0801400.1"/>
    </source>
</evidence>
<proteinExistence type="predicted"/>
<organism evidence="1 2">
    <name type="scientific">Strongyloides venezuelensis</name>
    <name type="common">Threadworm</name>
    <dbReference type="NCBI Taxonomy" id="75913"/>
    <lineage>
        <taxon>Eukaryota</taxon>
        <taxon>Metazoa</taxon>
        <taxon>Ecdysozoa</taxon>
        <taxon>Nematoda</taxon>
        <taxon>Chromadorea</taxon>
        <taxon>Rhabditida</taxon>
        <taxon>Tylenchina</taxon>
        <taxon>Panagrolaimomorpha</taxon>
        <taxon>Strongyloidoidea</taxon>
        <taxon>Strongyloididae</taxon>
        <taxon>Strongyloides</taxon>
    </lineage>
</organism>